<feature type="compositionally biased region" description="Polar residues" evidence="1">
    <location>
        <begin position="101"/>
        <end position="113"/>
    </location>
</feature>
<gene>
    <name evidence="2" type="ORF">HK100_000483</name>
</gene>
<protein>
    <submittedName>
        <fullName evidence="2">Uncharacterized protein</fullName>
    </submittedName>
</protein>
<feature type="compositionally biased region" description="Low complexity" evidence="1">
    <location>
        <begin position="114"/>
        <end position="132"/>
    </location>
</feature>
<sequence>MAQSQNLSILGASVNKFISGANGTKDSSHILPFFAKSSRTLLSQNKSTNLHQSEEIELEIVVLDGKDKIDPSTINGSPNSQNSRNKKLQNLSITKEEKGTKANTQDSGNTSPVSEALQLDSSSSALLPSRGSKGALTSEKNKTVKINASLFKTLPYTTNNRRSSHGKFLDTDEVPLPQADIVEPRSAGGGFILSKGVSVQRPSTTGTTKIQRINSLALSDCEISATKRKDGSRPSTNSTGTQNQQYIVANIQSLTTSVGELITYVLRGTSSVTERQNQQQQQQNHLYYMSQFETDMRGLRDSAGSNSYINQKEAFNIHPSMNNSLTNVSGNVRIVRGESGSVSKHADGSRLKLDDSELGLYKLLLVRCAD</sequence>
<evidence type="ECO:0000313" key="3">
    <source>
        <dbReference type="Proteomes" id="UP001211907"/>
    </source>
</evidence>
<name>A0AAD5T130_9FUNG</name>
<reference evidence="2" key="1">
    <citation type="submission" date="2020-05" db="EMBL/GenBank/DDBJ databases">
        <title>Phylogenomic resolution of chytrid fungi.</title>
        <authorList>
            <person name="Stajich J.E."/>
            <person name="Amses K."/>
            <person name="Simmons R."/>
            <person name="Seto K."/>
            <person name="Myers J."/>
            <person name="Bonds A."/>
            <person name="Quandt C.A."/>
            <person name="Barry K."/>
            <person name="Liu P."/>
            <person name="Grigoriev I."/>
            <person name="Longcore J.E."/>
            <person name="James T.Y."/>
        </authorList>
    </citation>
    <scope>NUCLEOTIDE SEQUENCE</scope>
    <source>
        <strain evidence="2">JEL0513</strain>
    </source>
</reference>
<feature type="region of interest" description="Disordered" evidence="1">
    <location>
        <begin position="95"/>
        <end position="140"/>
    </location>
</feature>
<feature type="region of interest" description="Disordered" evidence="1">
    <location>
        <begin position="69"/>
        <end position="88"/>
    </location>
</feature>
<dbReference type="AlphaFoldDB" id="A0AAD5T130"/>
<comment type="caution">
    <text evidence="2">The sequence shown here is derived from an EMBL/GenBank/DDBJ whole genome shotgun (WGS) entry which is preliminary data.</text>
</comment>
<accession>A0AAD5T130</accession>
<evidence type="ECO:0000313" key="2">
    <source>
        <dbReference type="EMBL" id="KAJ3119007.1"/>
    </source>
</evidence>
<evidence type="ECO:0000256" key="1">
    <source>
        <dbReference type="SAM" id="MobiDB-lite"/>
    </source>
</evidence>
<feature type="compositionally biased region" description="Polar residues" evidence="1">
    <location>
        <begin position="72"/>
        <end position="88"/>
    </location>
</feature>
<organism evidence="2 3">
    <name type="scientific">Physocladia obscura</name>
    <dbReference type="NCBI Taxonomy" id="109957"/>
    <lineage>
        <taxon>Eukaryota</taxon>
        <taxon>Fungi</taxon>
        <taxon>Fungi incertae sedis</taxon>
        <taxon>Chytridiomycota</taxon>
        <taxon>Chytridiomycota incertae sedis</taxon>
        <taxon>Chytridiomycetes</taxon>
        <taxon>Chytridiales</taxon>
        <taxon>Chytriomycetaceae</taxon>
        <taxon>Physocladia</taxon>
    </lineage>
</organism>
<dbReference type="EMBL" id="JADGJH010001099">
    <property type="protein sequence ID" value="KAJ3119007.1"/>
    <property type="molecule type" value="Genomic_DNA"/>
</dbReference>
<keyword evidence="3" id="KW-1185">Reference proteome</keyword>
<proteinExistence type="predicted"/>
<dbReference type="Proteomes" id="UP001211907">
    <property type="component" value="Unassembled WGS sequence"/>
</dbReference>